<feature type="region of interest" description="Disordered" evidence="1">
    <location>
        <begin position="1"/>
        <end position="30"/>
    </location>
</feature>
<dbReference type="Proteomes" id="UP000032545">
    <property type="component" value="Unassembled WGS sequence"/>
</dbReference>
<feature type="compositionally biased region" description="Basic residues" evidence="1">
    <location>
        <begin position="210"/>
        <end position="219"/>
    </location>
</feature>
<dbReference type="AlphaFoldDB" id="A0A0D8BAJ7"/>
<comment type="caution">
    <text evidence="2">The sequence shown here is derived from an EMBL/GenBank/DDBJ whole genome shotgun (WGS) entry which is preliminary data.</text>
</comment>
<feature type="compositionally biased region" description="Basic and acidic residues" evidence="1">
    <location>
        <begin position="178"/>
        <end position="202"/>
    </location>
</feature>
<organism evidence="2 3">
    <name type="scientific">Frankia torreyi</name>
    <dbReference type="NCBI Taxonomy" id="1856"/>
    <lineage>
        <taxon>Bacteria</taxon>
        <taxon>Bacillati</taxon>
        <taxon>Actinomycetota</taxon>
        <taxon>Actinomycetes</taxon>
        <taxon>Frankiales</taxon>
        <taxon>Frankiaceae</taxon>
        <taxon>Frankia</taxon>
    </lineage>
</organism>
<protein>
    <recommendedName>
        <fullName evidence="4">TIR domain-containing protein</fullName>
    </recommendedName>
</protein>
<feature type="compositionally biased region" description="Basic and acidic residues" evidence="1">
    <location>
        <begin position="156"/>
        <end position="166"/>
    </location>
</feature>
<evidence type="ECO:0000313" key="2">
    <source>
        <dbReference type="EMBL" id="KJE20979.1"/>
    </source>
</evidence>
<dbReference type="EMBL" id="JYFN01000047">
    <property type="protein sequence ID" value="KJE20979.1"/>
    <property type="molecule type" value="Genomic_DNA"/>
</dbReference>
<gene>
    <name evidence="2" type="ORF">FF36_04754</name>
</gene>
<dbReference type="SUPFAM" id="SSF52200">
    <property type="entry name" value="Toll/Interleukin receptor TIR domain"/>
    <property type="match status" value="1"/>
</dbReference>
<keyword evidence="3" id="KW-1185">Reference proteome</keyword>
<name>A0A0D8BAJ7_9ACTN</name>
<reference evidence="2 3" key="2">
    <citation type="journal article" date="2016" name="Genome Announc.">
        <title>Permanent Draft Genome Sequences for Two Variants of Frankia sp. Strain CpI1, the First Frankia Strain Isolated from Root Nodules of Comptonia peregrina.</title>
        <authorList>
            <person name="Oshone R."/>
            <person name="Hurst S.G.IV."/>
            <person name="Abebe-Akele F."/>
            <person name="Simpson S."/>
            <person name="Morris K."/>
            <person name="Thomas W.K."/>
            <person name="Tisa L.S."/>
        </authorList>
    </citation>
    <scope>NUCLEOTIDE SEQUENCE [LARGE SCALE GENOMIC DNA]</scope>
    <source>
        <strain evidence="3">CpI1-S</strain>
    </source>
</reference>
<accession>A0A0D8BAJ7</accession>
<sequence>MRDGGPFRDLHGPWQSDLMGDQHPDTPAPAGRRGWDFFVSYTSADRAWAEWIAWQLETAFHQDPDGAIRKIIPIRVQDCPRPDLLTGVVSFDLFDLPADQARRTRLDNIHIALAGRAKPATEPQFPGVLIPPSSDARQSAGPAPVLPGTTPAVPRESPDTADDHPTRGAPQTASDLWRQLDDQRRTLGDNHPRTRATEDALRWLEQQGSRRPRARCGRV</sequence>
<feature type="compositionally biased region" description="Basic and acidic residues" evidence="1">
    <location>
        <begin position="1"/>
        <end position="11"/>
    </location>
</feature>
<proteinExistence type="predicted"/>
<evidence type="ECO:0008006" key="4">
    <source>
        <dbReference type="Google" id="ProtNLM"/>
    </source>
</evidence>
<feature type="region of interest" description="Disordered" evidence="1">
    <location>
        <begin position="121"/>
        <end position="219"/>
    </location>
</feature>
<evidence type="ECO:0000313" key="3">
    <source>
        <dbReference type="Proteomes" id="UP000032545"/>
    </source>
</evidence>
<dbReference type="PATRIC" id="fig|1502723.3.peg.4724"/>
<evidence type="ECO:0000256" key="1">
    <source>
        <dbReference type="SAM" id="MobiDB-lite"/>
    </source>
</evidence>
<dbReference type="InterPro" id="IPR035897">
    <property type="entry name" value="Toll_tir_struct_dom_sf"/>
</dbReference>
<reference evidence="3" key="1">
    <citation type="submission" date="2015-02" db="EMBL/GenBank/DDBJ databases">
        <title>Draft Genome of Frankia sp. CpI1-S.</title>
        <authorList>
            <person name="Oshone R.T."/>
            <person name="Ngom M."/>
            <person name="Ghodhbane-Gtari F."/>
            <person name="Gtari M."/>
            <person name="Morris K."/>
            <person name="Thomas K."/>
            <person name="Sen A."/>
            <person name="Tisa L.S."/>
        </authorList>
    </citation>
    <scope>NUCLEOTIDE SEQUENCE [LARGE SCALE GENOMIC DNA]</scope>
    <source>
        <strain evidence="3">CpI1-S</strain>
    </source>
</reference>